<gene>
    <name evidence="4" type="ORF">SAMN04488121_101389</name>
</gene>
<protein>
    <submittedName>
        <fullName evidence="4">Iron complex transport system substrate-binding protein</fullName>
    </submittedName>
</protein>
<evidence type="ECO:0000313" key="5">
    <source>
        <dbReference type="Proteomes" id="UP000199045"/>
    </source>
</evidence>
<dbReference type="Proteomes" id="UP000199045">
    <property type="component" value="Unassembled WGS sequence"/>
</dbReference>
<dbReference type="RefSeq" id="WP_245705333.1">
    <property type="nucleotide sequence ID" value="NZ_FNBN01000001.1"/>
</dbReference>
<feature type="chain" id="PRO_5011489312" evidence="2">
    <location>
        <begin position="27"/>
        <end position="281"/>
    </location>
</feature>
<name>A0A1G7HB88_CHIFI</name>
<dbReference type="InterPro" id="IPR054828">
    <property type="entry name" value="Vit_B12_bind_prot"/>
</dbReference>
<dbReference type="PANTHER" id="PTHR30535">
    <property type="entry name" value="VITAMIN B12-BINDING PROTEIN"/>
    <property type="match status" value="1"/>
</dbReference>
<accession>A0A1G7HB88</accession>
<evidence type="ECO:0000259" key="3">
    <source>
        <dbReference type="PROSITE" id="PS50983"/>
    </source>
</evidence>
<reference evidence="4 5" key="1">
    <citation type="submission" date="2016-10" db="EMBL/GenBank/DDBJ databases">
        <authorList>
            <person name="de Groot N.N."/>
        </authorList>
    </citation>
    <scope>NUCLEOTIDE SEQUENCE [LARGE SCALE GENOMIC DNA]</scope>
    <source>
        <strain evidence="4 5">DSM 527</strain>
    </source>
</reference>
<dbReference type="NCBIfam" id="NF038402">
    <property type="entry name" value="TroA_like"/>
    <property type="match status" value="1"/>
</dbReference>
<evidence type="ECO:0000313" key="4">
    <source>
        <dbReference type="EMBL" id="SDE97573.1"/>
    </source>
</evidence>
<dbReference type="InterPro" id="IPR002491">
    <property type="entry name" value="ABC_transptr_periplasmic_BD"/>
</dbReference>
<keyword evidence="1 2" id="KW-0732">Signal</keyword>
<dbReference type="SUPFAM" id="SSF53807">
    <property type="entry name" value="Helical backbone' metal receptor"/>
    <property type="match status" value="1"/>
</dbReference>
<dbReference type="Pfam" id="PF01497">
    <property type="entry name" value="Peripla_BP_2"/>
    <property type="match status" value="1"/>
</dbReference>
<feature type="domain" description="Fe/B12 periplasmic-binding" evidence="3">
    <location>
        <begin position="32"/>
        <end position="281"/>
    </location>
</feature>
<evidence type="ECO:0000256" key="1">
    <source>
        <dbReference type="ARBA" id="ARBA00022729"/>
    </source>
</evidence>
<dbReference type="Gene3D" id="3.40.50.1980">
    <property type="entry name" value="Nitrogenase molybdenum iron protein domain"/>
    <property type="match status" value="2"/>
</dbReference>
<sequence length="281" mass="29738">MMNHIRIRSLIVSLAVCLLAAMNVSAQQGFKRIVSLNGAVTEIVCALGFESALVGVDVTSTYPASMKQVAKVGHNRNISAEPVLALQPDLILATDNFIQPAVIEQFKSVGVKTVLMKQEFSVAGTKKLITAVAAALKVPEKGAALVKQLDKEQQALHVKPQPKKVLFIYARGAGTMMVAGKETPLDKIIVLAGAQNAATGFNDFKPLTPEALVAANPDVILMFDDGLKSMGGVDGLLKVQGIEQTTAGKQKKVIVMDGQLLTGFGPRVIQAVQELAGKLNS</sequence>
<dbReference type="InterPro" id="IPR050902">
    <property type="entry name" value="ABC_Transporter_SBP"/>
</dbReference>
<dbReference type="PANTHER" id="PTHR30535:SF4">
    <property type="entry name" value="HEMIN-BINDING PERIPLASMIC PROTEIN HMUT"/>
    <property type="match status" value="1"/>
</dbReference>
<dbReference type="PROSITE" id="PS50983">
    <property type="entry name" value="FE_B12_PBP"/>
    <property type="match status" value="1"/>
</dbReference>
<dbReference type="STRING" id="104663.SAMN04488121_101389"/>
<feature type="signal peptide" evidence="2">
    <location>
        <begin position="1"/>
        <end position="26"/>
    </location>
</feature>
<evidence type="ECO:0000256" key="2">
    <source>
        <dbReference type="SAM" id="SignalP"/>
    </source>
</evidence>
<organism evidence="4 5">
    <name type="scientific">Chitinophaga filiformis</name>
    <name type="common">Myxococcus filiformis</name>
    <name type="synonym">Flexibacter filiformis</name>
    <dbReference type="NCBI Taxonomy" id="104663"/>
    <lineage>
        <taxon>Bacteria</taxon>
        <taxon>Pseudomonadati</taxon>
        <taxon>Bacteroidota</taxon>
        <taxon>Chitinophagia</taxon>
        <taxon>Chitinophagales</taxon>
        <taxon>Chitinophagaceae</taxon>
        <taxon>Chitinophaga</taxon>
    </lineage>
</organism>
<dbReference type="AlphaFoldDB" id="A0A1G7HB88"/>
<proteinExistence type="predicted"/>
<dbReference type="EMBL" id="FNBN01000001">
    <property type="protein sequence ID" value="SDE97573.1"/>
    <property type="molecule type" value="Genomic_DNA"/>
</dbReference>